<dbReference type="InterPro" id="IPR042100">
    <property type="entry name" value="Bug_dom1"/>
</dbReference>
<dbReference type="SUPFAM" id="SSF53850">
    <property type="entry name" value="Periplasmic binding protein-like II"/>
    <property type="match status" value="1"/>
</dbReference>
<sequence length="337" mass="35975">MLGSKQISKKRATLRQWAWGAAALMTAMLAGTASAAWPEKAVTIVVPWPAGGPSDIAARPLSKGLSEALGQPFVIDNRAGAGGNIGTNLVAKAKPDGYTLMITASGPIVINQHLYKKMPFDAKTDLKPITNLLKVPQVIVVHPSVPVNNLQELIAYIRAQKGNFSWASAGNGTTQHMTGELLKNMTKLEMNHIPFKGSAPAINDLVGGHVPMLIDSTIAVVPMIKSGKAKAIAVTGKQRASQLPDVPTVEESGVKDLKGFESYAWYGLFAPANTPADIVARLEKASLDYMRTPEFKHVLESASSQYVGSDPAAFAAFINEDAKRWARIAPTLNLTLD</sequence>
<feature type="signal peptide" evidence="2">
    <location>
        <begin position="1"/>
        <end position="35"/>
    </location>
</feature>
<dbReference type="Pfam" id="PF03401">
    <property type="entry name" value="TctC"/>
    <property type="match status" value="1"/>
</dbReference>
<dbReference type="PIRSF" id="PIRSF017082">
    <property type="entry name" value="YflP"/>
    <property type="match status" value="1"/>
</dbReference>
<dbReference type="CDD" id="cd07012">
    <property type="entry name" value="PBP2_Bug_TTT"/>
    <property type="match status" value="1"/>
</dbReference>
<gene>
    <name evidence="3" type="ORF">C7419_1012403</name>
</gene>
<keyword evidence="4" id="KW-1185">Reference proteome</keyword>
<feature type="chain" id="PRO_5016407507" evidence="2">
    <location>
        <begin position="36"/>
        <end position="337"/>
    </location>
</feature>
<protein>
    <submittedName>
        <fullName evidence="3">Tripartite-type tricarboxylate transporter receptor subunit TctC</fullName>
    </submittedName>
</protein>
<proteinExistence type="inferred from homology"/>
<evidence type="ECO:0000313" key="4">
    <source>
        <dbReference type="Proteomes" id="UP000245754"/>
    </source>
</evidence>
<keyword evidence="3" id="KW-0675">Receptor</keyword>
<dbReference type="PANTHER" id="PTHR42928">
    <property type="entry name" value="TRICARBOXYLATE-BINDING PROTEIN"/>
    <property type="match status" value="1"/>
</dbReference>
<dbReference type="Gene3D" id="3.40.190.10">
    <property type="entry name" value="Periplasmic binding protein-like II"/>
    <property type="match status" value="1"/>
</dbReference>
<keyword evidence="2" id="KW-0732">Signal</keyword>
<dbReference type="Gene3D" id="3.40.190.150">
    <property type="entry name" value="Bordetella uptake gene, domain 1"/>
    <property type="match status" value="1"/>
</dbReference>
<evidence type="ECO:0000256" key="2">
    <source>
        <dbReference type="SAM" id="SignalP"/>
    </source>
</evidence>
<comment type="caution">
    <text evidence="3">The sequence shown here is derived from an EMBL/GenBank/DDBJ whole genome shotgun (WGS) entry which is preliminary data.</text>
</comment>
<comment type="similarity">
    <text evidence="1">Belongs to the UPF0065 (bug) family.</text>
</comment>
<name>A0A316F2Z5_9BURK</name>
<dbReference type="Proteomes" id="UP000245754">
    <property type="component" value="Unassembled WGS sequence"/>
</dbReference>
<dbReference type="RefSeq" id="WP_244214675.1">
    <property type="nucleotide sequence ID" value="NZ_JBEFLL010000001.1"/>
</dbReference>
<evidence type="ECO:0000256" key="1">
    <source>
        <dbReference type="ARBA" id="ARBA00006987"/>
    </source>
</evidence>
<dbReference type="InterPro" id="IPR005064">
    <property type="entry name" value="BUG"/>
</dbReference>
<evidence type="ECO:0000313" key="3">
    <source>
        <dbReference type="EMBL" id="PWK38505.1"/>
    </source>
</evidence>
<organism evidence="3 4">
    <name type="scientific">Cupriavidus plantarum</name>
    <dbReference type="NCBI Taxonomy" id="942865"/>
    <lineage>
        <taxon>Bacteria</taxon>
        <taxon>Pseudomonadati</taxon>
        <taxon>Pseudomonadota</taxon>
        <taxon>Betaproteobacteria</taxon>
        <taxon>Burkholderiales</taxon>
        <taxon>Burkholderiaceae</taxon>
        <taxon>Cupriavidus</taxon>
    </lineage>
</organism>
<dbReference type="EMBL" id="QGGT01000001">
    <property type="protein sequence ID" value="PWK38505.1"/>
    <property type="molecule type" value="Genomic_DNA"/>
</dbReference>
<dbReference type="AlphaFoldDB" id="A0A316F2Z5"/>
<reference evidence="3 4" key="1">
    <citation type="submission" date="2018-05" db="EMBL/GenBank/DDBJ databases">
        <title>Genomic Encyclopedia of Type Strains, Phase IV (KMG-V): Genome sequencing to study the core and pangenomes of soil and plant-associated prokaryotes.</title>
        <authorList>
            <person name="Whitman W."/>
        </authorList>
    </citation>
    <scope>NUCLEOTIDE SEQUENCE [LARGE SCALE GENOMIC DNA]</scope>
    <source>
        <strain evidence="3 4">SLV-132</strain>
    </source>
</reference>
<dbReference type="PANTHER" id="PTHR42928:SF5">
    <property type="entry name" value="BLR1237 PROTEIN"/>
    <property type="match status" value="1"/>
</dbReference>
<accession>A0A316F2Z5</accession>